<evidence type="ECO:0000313" key="3">
    <source>
        <dbReference type="Proteomes" id="UP000494249"/>
    </source>
</evidence>
<keyword evidence="1" id="KW-1133">Transmembrane helix</keyword>
<feature type="transmembrane region" description="Helical" evidence="1">
    <location>
        <begin position="60"/>
        <end position="79"/>
    </location>
</feature>
<keyword evidence="1" id="KW-0472">Membrane</keyword>
<keyword evidence="1" id="KW-0812">Transmembrane</keyword>
<dbReference type="GeneID" id="66513292"/>
<sequence length="107" mass="11226">MSKFKERWTDPKSRKKLLMSLVIVVVAALLVVHAYAGSDSTFDTINLWLTGVLQGSGGKMLAILGLAIALIAATVRGSLVGMGIGLGITLGSIYGPNILTGMYTAIF</sequence>
<reference evidence="2 3" key="1">
    <citation type="submission" date="2020-04" db="EMBL/GenBank/DDBJ databases">
        <authorList>
            <person name="De Canck E."/>
        </authorList>
    </citation>
    <scope>NUCLEOTIDE SEQUENCE [LARGE SCALE GENOMIC DNA]</scope>
    <source>
        <strain evidence="2 3">LMG 22037</strain>
    </source>
</reference>
<feature type="transmembrane region" description="Helical" evidence="1">
    <location>
        <begin position="86"/>
        <end position="106"/>
    </location>
</feature>
<organism evidence="2 3">
    <name type="scientific">Paraburkholderia phenoliruptrix</name>
    <dbReference type="NCBI Taxonomy" id="252970"/>
    <lineage>
        <taxon>Bacteria</taxon>
        <taxon>Pseudomonadati</taxon>
        <taxon>Pseudomonadota</taxon>
        <taxon>Betaproteobacteria</taxon>
        <taxon>Burkholderiales</taxon>
        <taxon>Burkholderiaceae</taxon>
        <taxon>Paraburkholderia</taxon>
    </lineage>
</organism>
<dbReference type="EMBL" id="CADIKB010000043">
    <property type="protein sequence ID" value="CAB3731950.1"/>
    <property type="molecule type" value="Genomic_DNA"/>
</dbReference>
<dbReference type="AlphaFoldDB" id="A0A6J5CA68"/>
<protein>
    <recommendedName>
        <fullName evidence="4">Conjugal transfer pilus assembly protein TraA</fullName>
    </recommendedName>
</protein>
<dbReference type="Proteomes" id="UP000494249">
    <property type="component" value="Unassembled WGS sequence"/>
</dbReference>
<gene>
    <name evidence="2" type="ORF">LMG22037_05657</name>
</gene>
<proteinExistence type="predicted"/>
<dbReference type="RefSeq" id="WP_051223949.1">
    <property type="nucleotide sequence ID" value="NZ_CADFGL010000041.1"/>
</dbReference>
<name>A0A6J5CA68_9BURK</name>
<accession>A0A6J5CA68</accession>
<evidence type="ECO:0000313" key="2">
    <source>
        <dbReference type="EMBL" id="CAB3731950.1"/>
    </source>
</evidence>
<evidence type="ECO:0000256" key="1">
    <source>
        <dbReference type="SAM" id="Phobius"/>
    </source>
</evidence>
<evidence type="ECO:0008006" key="4">
    <source>
        <dbReference type="Google" id="ProtNLM"/>
    </source>
</evidence>